<protein>
    <submittedName>
        <fullName evidence="2">Uncharacterized protein</fullName>
    </submittedName>
</protein>
<evidence type="ECO:0000256" key="1">
    <source>
        <dbReference type="SAM" id="Phobius"/>
    </source>
</evidence>
<gene>
    <name evidence="2" type="ORF">B9Q03_11185</name>
</gene>
<organism evidence="2 3">
    <name type="scientific">Candidatus Marsarchaeota G2 archaeon OSP_D</name>
    <dbReference type="NCBI Taxonomy" id="1978157"/>
    <lineage>
        <taxon>Archaea</taxon>
        <taxon>Candidatus Marsarchaeota</taxon>
        <taxon>Candidatus Marsarchaeota group 2</taxon>
    </lineage>
</organism>
<keyword evidence="1" id="KW-1133">Transmembrane helix</keyword>
<sequence>MSGILAGAFITASYYCVVRILGAYYLINHTLKQEGLYDKHVRLTEEYDPFSFSTSFNFFAKHRKTTLSTIGCLMLGAYTLYAATTSDPVKLTATIATEATTLTLLAATRSFLNPRRERSKQKKTTTP</sequence>
<keyword evidence="1" id="KW-0472">Membrane</keyword>
<reference evidence="2 3" key="1">
    <citation type="submission" date="2017-04" db="EMBL/GenBank/DDBJ databases">
        <title>Novel microbial lineages endemic to geothermal iron-oxide mats fill important gaps in the evolutionary history of Archaea.</title>
        <authorList>
            <person name="Jay Z.J."/>
            <person name="Beam J.P."/>
            <person name="Dlakic M."/>
            <person name="Rusch D.B."/>
            <person name="Kozubal M.A."/>
            <person name="Inskeep W.P."/>
        </authorList>
    </citation>
    <scope>NUCLEOTIDE SEQUENCE [LARGE SCALE GENOMIC DNA]</scope>
    <source>
        <strain evidence="2">OSP_D</strain>
    </source>
</reference>
<feature type="transmembrane region" description="Helical" evidence="1">
    <location>
        <begin position="65"/>
        <end position="83"/>
    </location>
</feature>
<evidence type="ECO:0000313" key="3">
    <source>
        <dbReference type="Proteomes" id="UP000240322"/>
    </source>
</evidence>
<dbReference type="EMBL" id="NEXE01000186">
    <property type="protein sequence ID" value="PSN87073.1"/>
    <property type="molecule type" value="Genomic_DNA"/>
</dbReference>
<name>A0A2R6AL74_9ARCH</name>
<dbReference type="Proteomes" id="UP000240322">
    <property type="component" value="Unassembled WGS sequence"/>
</dbReference>
<evidence type="ECO:0000313" key="2">
    <source>
        <dbReference type="EMBL" id="PSN87073.1"/>
    </source>
</evidence>
<dbReference type="AlphaFoldDB" id="A0A2R6AL74"/>
<proteinExistence type="predicted"/>
<feature type="transmembrane region" description="Helical" evidence="1">
    <location>
        <begin position="6"/>
        <end position="27"/>
    </location>
</feature>
<accession>A0A2R6AL74</accession>
<comment type="caution">
    <text evidence="2">The sequence shown here is derived from an EMBL/GenBank/DDBJ whole genome shotgun (WGS) entry which is preliminary data.</text>
</comment>
<keyword evidence="1" id="KW-0812">Transmembrane</keyword>
<feature type="transmembrane region" description="Helical" evidence="1">
    <location>
        <begin position="89"/>
        <end position="112"/>
    </location>
</feature>